<evidence type="ECO:0000256" key="3">
    <source>
        <dbReference type="ARBA" id="ARBA00011245"/>
    </source>
</evidence>
<dbReference type="PROSITE" id="PS51722">
    <property type="entry name" value="G_TR_2"/>
    <property type="match status" value="1"/>
</dbReference>
<dbReference type="EC" id="3.6.5.3" evidence="4"/>
<dbReference type="Gene3D" id="3.40.50.300">
    <property type="entry name" value="P-loop containing nucleotide triphosphate hydrolases"/>
    <property type="match status" value="1"/>
</dbReference>
<keyword evidence="15" id="KW-1185">Reference proteome</keyword>
<dbReference type="Pfam" id="PF00009">
    <property type="entry name" value="GTP_EFTU"/>
    <property type="match status" value="1"/>
</dbReference>
<dbReference type="SUPFAM" id="SSF52540">
    <property type="entry name" value="P-loop containing nucleoside triphosphate hydrolases"/>
    <property type="match status" value="1"/>
</dbReference>
<dbReference type="PRINTS" id="PR00315">
    <property type="entry name" value="ELONGATNFCT"/>
</dbReference>
<comment type="subunit">
    <text evidence="3">Monomer.</text>
</comment>
<evidence type="ECO:0000313" key="15">
    <source>
        <dbReference type="Proteomes" id="UP000594454"/>
    </source>
</evidence>
<feature type="domain" description="Tr-type G" evidence="13">
    <location>
        <begin position="76"/>
        <end position="271"/>
    </location>
</feature>
<sequence>MPIFRDCALIILRRNVVQGRPIVSRCSSIACRKLSTSYGAKSTFSESSVFNSFLVSRNRRANFLLTRSFSSETAEKVNCNIGTIGHVDHGKTTLTAAITKVLAKDGLADFIPYDEIDRAPEEKARGITINACHVGFSTKARRYAHTDCPGHADYIKNMISGTSQMDGAILVVAANDGQMPQTREHLLLAKQVGVEKIVVYVNKADLVDNDVLELVDIEIRELLTDFGFDGAASPVIYGSALQALQGAETEYGEPSIRKLLEIIDEYIPTPTRDFTSPFLVPIDNAFTVPGRGTVVVGTIKRGVVNRNDEAELLGFGESIKTTVSDIQIFKKSQPKAVAGDNIGCLLRGVRIGSVQRGMLLCAAGSEEVSNHFEASMYLLARNEGGRSKPLTSKYIQQLFSRTWNISARVDLGQDRSMLMPGEHAPVYLTLLRKMVMSPGQSFTIRENGSTVATGVITKRLKSLNLPANKLSKVVLQQ</sequence>
<protein>
    <recommendedName>
        <fullName evidence="4">protein-synthesizing GTPase</fullName>
        <ecNumber evidence="4">3.6.5.3</ecNumber>
    </recommendedName>
</protein>
<proteinExistence type="inferred from homology"/>
<dbReference type="NCBIfam" id="NF009372">
    <property type="entry name" value="PRK12735.1"/>
    <property type="match status" value="1"/>
</dbReference>
<evidence type="ECO:0000313" key="14">
    <source>
        <dbReference type="EMBL" id="CAD7077114.1"/>
    </source>
</evidence>
<dbReference type="Proteomes" id="UP000594454">
    <property type="component" value="Chromosome 1"/>
</dbReference>
<name>A0A7R8UAD5_HERIL</name>
<dbReference type="NCBIfam" id="TIGR00231">
    <property type="entry name" value="small_GTP"/>
    <property type="match status" value="1"/>
</dbReference>
<dbReference type="InParanoid" id="A0A7R8UAD5"/>
<evidence type="ECO:0000259" key="13">
    <source>
        <dbReference type="PROSITE" id="PS51722"/>
    </source>
</evidence>
<reference evidence="14 15" key="1">
    <citation type="submission" date="2020-11" db="EMBL/GenBank/DDBJ databases">
        <authorList>
            <person name="Wallbank WR R."/>
            <person name="Pardo Diaz C."/>
            <person name="Kozak K."/>
            <person name="Martin S."/>
            <person name="Jiggins C."/>
            <person name="Moest M."/>
            <person name="Warren A I."/>
            <person name="Generalovic N T."/>
            <person name="Byers J.R.P. K."/>
            <person name="Montejo-Kovacevich G."/>
            <person name="Yen C E."/>
        </authorList>
    </citation>
    <scope>NUCLEOTIDE SEQUENCE [LARGE SCALE GENOMIC DNA]</scope>
</reference>
<dbReference type="GO" id="GO:0003746">
    <property type="term" value="F:translation elongation factor activity"/>
    <property type="evidence" value="ECO:0007669"/>
    <property type="project" value="UniProtKB-KW"/>
</dbReference>
<dbReference type="PANTHER" id="PTHR43721">
    <property type="entry name" value="ELONGATION FACTOR TU-RELATED"/>
    <property type="match status" value="1"/>
</dbReference>
<dbReference type="CDD" id="cd01884">
    <property type="entry name" value="EF_Tu"/>
    <property type="match status" value="1"/>
</dbReference>
<keyword evidence="10" id="KW-0460">Magnesium</keyword>
<evidence type="ECO:0000256" key="7">
    <source>
        <dbReference type="ARBA" id="ARBA00022741"/>
    </source>
</evidence>
<evidence type="ECO:0000256" key="11">
    <source>
        <dbReference type="ARBA" id="ARBA00022917"/>
    </source>
</evidence>
<keyword evidence="11" id="KW-0648">Protein biosynthesis</keyword>
<dbReference type="GO" id="GO:0070125">
    <property type="term" value="P:mitochondrial translational elongation"/>
    <property type="evidence" value="ECO:0007669"/>
    <property type="project" value="TreeGrafter"/>
</dbReference>
<dbReference type="NCBIfam" id="NF000766">
    <property type="entry name" value="PRK00049.1"/>
    <property type="match status" value="1"/>
</dbReference>
<keyword evidence="12" id="KW-0342">GTP-binding</keyword>
<evidence type="ECO:0000256" key="1">
    <source>
        <dbReference type="ARBA" id="ARBA00004496"/>
    </source>
</evidence>
<evidence type="ECO:0000256" key="12">
    <source>
        <dbReference type="ARBA" id="ARBA00023134"/>
    </source>
</evidence>
<dbReference type="FunFam" id="3.40.50.300:FF:000576">
    <property type="entry name" value="Elongation factor Tu"/>
    <property type="match status" value="1"/>
</dbReference>
<dbReference type="CDD" id="cd03697">
    <property type="entry name" value="EFTU_II"/>
    <property type="match status" value="1"/>
</dbReference>
<dbReference type="InterPro" id="IPR004160">
    <property type="entry name" value="Transl_elong_EFTu/EF1A_C"/>
</dbReference>
<dbReference type="Gene3D" id="2.40.30.10">
    <property type="entry name" value="Translation factors"/>
    <property type="match status" value="2"/>
</dbReference>
<comment type="subcellular location">
    <subcellularLocation>
        <location evidence="1">Cytoplasm</location>
    </subcellularLocation>
</comment>
<dbReference type="NCBIfam" id="NF009373">
    <property type="entry name" value="PRK12736.1"/>
    <property type="match status" value="1"/>
</dbReference>
<dbReference type="PROSITE" id="PS00301">
    <property type="entry name" value="G_TR_1"/>
    <property type="match status" value="1"/>
</dbReference>
<dbReference type="InterPro" id="IPR000795">
    <property type="entry name" value="T_Tr_GTP-bd_dom"/>
</dbReference>
<dbReference type="CDD" id="cd03706">
    <property type="entry name" value="mtEFTU_III"/>
    <property type="match status" value="1"/>
</dbReference>
<gene>
    <name evidence="14" type="ORF">HERILL_LOCUS489</name>
</gene>
<keyword evidence="8" id="KW-0251">Elongation factor</keyword>
<organism evidence="14 15">
    <name type="scientific">Hermetia illucens</name>
    <name type="common">Black soldier fly</name>
    <dbReference type="NCBI Taxonomy" id="343691"/>
    <lineage>
        <taxon>Eukaryota</taxon>
        <taxon>Metazoa</taxon>
        <taxon>Ecdysozoa</taxon>
        <taxon>Arthropoda</taxon>
        <taxon>Hexapoda</taxon>
        <taxon>Insecta</taxon>
        <taxon>Pterygota</taxon>
        <taxon>Neoptera</taxon>
        <taxon>Endopterygota</taxon>
        <taxon>Diptera</taxon>
        <taxon>Brachycera</taxon>
        <taxon>Stratiomyomorpha</taxon>
        <taxon>Stratiomyidae</taxon>
        <taxon>Hermetiinae</taxon>
        <taxon>Hermetia</taxon>
    </lineage>
</organism>
<dbReference type="InterPro" id="IPR031157">
    <property type="entry name" value="G_TR_CS"/>
</dbReference>
<evidence type="ECO:0000256" key="9">
    <source>
        <dbReference type="ARBA" id="ARBA00022801"/>
    </source>
</evidence>
<keyword evidence="5" id="KW-0963">Cytoplasm</keyword>
<dbReference type="AlphaFoldDB" id="A0A7R8UAD5"/>
<dbReference type="GO" id="GO:0046872">
    <property type="term" value="F:metal ion binding"/>
    <property type="evidence" value="ECO:0007669"/>
    <property type="project" value="UniProtKB-KW"/>
</dbReference>
<dbReference type="Pfam" id="PF03144">
    <property type="entry name" value="GTP_EFTU_D2"/>
    <property type="match status" value="1"/>
</dbReference>
<dbReference type="PANTHER" id="PTHR43721:SF2">
    <property type="entry name" value="ELONGATION FACTOR TU, MITOCHONDRIAL"/>
    <property type="match status" value="1"/>
</dbReference>
<evidence type="ECO:0000256" key="8">
    <source>
        <dbReference type="ARBA" id="ARBA00022768"/>
    </source>
</evidence>
<dbReference type="SUPFAM" id="SSF50447">
    <property type="entry name" value="Translation proteins"/>
    <property type="match status" value="1"/>
</dbReference>
<evidence type="ECO:0000256" key="5">
    <source>
        <dbReference type="ARBA" id="ARBA00022490"/>
    </source>
</evidence>
<dbReference type="SUPFAM" id="SSF50465">
    <property type="entry name" value="EF-Tu/eEF-1alpha/eIF2-gamma C-terminal domain"/>
    <property type="match status" value="1"/>
</dbReference>
<dbReference type="InterPro" id="IPR004161">
    <property type="entry name" value="EFTu-like_2"/>
</dbReference>
<dbReference type="GO" id="GO:0005525">
    <property type="term" value="F:GTP binding"/>
    <property type="evidence" value="ECO:0007669"/>
    <property type="project" value="UniProtKB-KW"/>
</dbReference>
<keyword evidence="6" id="KW-0479">Metal-binding</keyword>
<dbReference type="InterPro" id="IPR009000">
    <property type="entry name" value="Transl_B-barrel_sf"/>
</dbReference>
<dbReference type="GO" id="GO:0003924">
    <property type="term" value="F:GTPase activity"/>
    <property type="evidence" value="ECO:0007669"/>
    <property type="project" value="InterPro"/>
</dbReference>
<evidence type="ECO:0000256" key="10">
    <source>
        <dbReference type="ARBA" id="ARBA00022842"/>
    </source>
</evidence>
<accession>A0A7R8UAD5</accession>
<dbReference type="InterPro" id="IPR009001">
    <property type="entry name" value="Transl_elong_EF1A/Init_IF2_C"/>
</dbReference>
<dbReference type="OMA" id="PFDRIDR"/>
<dbReference type="OrthoDB" id="2067at2759"/>
<keyword evidence="7" id="KW-0547">Nucleotide-binding</keyword>
<dbReference type="InterPro" id="IPR033720">
    <property type="entry name" value="EFTU_2"/>
</dbReference>
<dbReference type="FunCoup" id="A0A7R8UAD5">
    <property type="interactions" value="61"/>
</dbReference>
<comment type="similarity">
    <text evidence="2">Belongs to the TRAFAC class translation factor GTPase superfamily. Classic translation factor GTPase family. EF-Tu/EF-1A subfamily.</text>
</comment>
<dbReference type="GO" id="GO:0005739">
    <property type="term" value="C:mitochondrion"/>
    <property type="evidence" value="ECO:0007669"/>
    <property type="project" value="TreeGrafter"/>
</dbReference>
<dbReference type="InterPro" id="IPR041709">
    <property type="entry name" value="EF-Tu_GTP-bd"/>
</dbReference>
<evidence type="ECO:0000256" key="2">
    <source>
        <dbReference type="ARBA" id="ARBA00007249"/>
    </source>
</evidence>
<evidence type="ECO:0000256" key="6">
    <source>
        <dbReference type="ARBA" id="ARBA00022723"/>
    </source>
</evidence>
<dbReference type="Pfam" id="PF03143">
    <property type="entry name" value="GTP_EFTU_D3"/>
    <property type="match status" value="1"/>
</dbReference>
<keyword evidence="9" id="KW-0378">Hydrolase</keyword>
<dbReference type="InterPro" id="IPR027417">
    <property type="entry name" value="P-loop_NTPase"/>
</dbReference>
<dbReference type="InterPro" id="IPR005225">
    <property type="entry name" value="Small_GTP-bd"/>
</dbReference>
<dbReference type="EMBL" id="LR899009">
    <property type="protein sequence ID" value="CAD7077114.1"/>
    <property type="molecule type" value="Genomic_DNA"/>
</dbReference>
<dbReference type="InterPro" id="IPR050055">
    <property type="entry name" value="EF-Tu_GTPase"/>
</dbReference>
<evidence type="ECO:0000256" key="4">
    <source>
        <dbReference type="ARBA" id="ARBA00011986"/>
    </source>
</evidence>
<dbReference type="FunFam" id="2.40.30.10:FF:000085">
    <property type="entry name" value="Elongation factor Tu"/>
    <property type="match status" value="1"/>
</dbReference>